<dbReference type="EMBL" id="BMQX01000007">
    <property type="protein sequence ID" value="GGQ13446.1"/>
    <property type="molecule type" value="Genomic_DNA"/>
</dbReference>
<gene>
    <name evidence="1" type="ORF">GCM10009411_12420</name>
</gene>
<evidence type="ECO:0000313" key="1">
    <source>
        <dbReference type="EMBL" id="GGQ13446.1"/>
    </source>
</evidence>
<protein>
    <submittedName>
        <fullName evidence="1">Uncharacterized protein</fullName>
    </submittedName>
</protein>
<comment type="caution">
    <text evidence="1">The sequence shown here is derived from an EMBL/GenBank/DDBJ whole genome shotgun (WGS) entry which is preliminary data.</text>
</comment>
<accession>A0ABQ2R840</accession>
<dbReference type="Proteomes" id="UP000619118">
    <property type="component" value="Unassembled WGS sequence"/>
</dbReference>
<reference evidence="2" key="1">
    <citation type="journal article" date="2019" name="Int. J. Syst. Evol. Microbiol.">
        <title>The Global Catalogue of Microorganisms (GCM) 10K type strain sequencing project: providing services to taxonomists for standard genome sequencing and annotation.</title>
        <authorList>
            <consortium name="The Broad Institute Genomics Platform"/>
            <consortium name="The Broad Institute Genome Sequencing Center for Infectious Disease"/>
            <person name="Wu L."/>
            <person name="Ma J."/>
        </authorList>
    </citation>
    <scope>NUCLEOTIDE SEQUENCE [LARGE SCALE GENOMIC DNA]</scope>
    <source>
        <strain evidence="2">JCM 32306</strain>
    </source>
</reference>
<organism evidence="1 2">
    <name type="scientific">Shewanella litoralis</name>
    <dbReference type="NCBI Taxonomy" id="2282700"/>
    <lineage>
        <taxon>Bacteria</taxon>
        <taxon>Pseudomonadati</taxon>
        <taxon>Pseudomonadota</taxon>
        <taxon>Gammaproteobacteria</taxon>
        <taxon>Alteromonadales</taxon>
        <taxon>Shewanellaceae</taxon>
        <taxon>Shewanella</taxon>
    </lineage>
</organism>
<evidence type="ECO:0000313" key="2">
    <source>
        <dbReference type="Proteomes" id="UP000619118"/>
    </source>
</evidence>
<sequence length="138" mass="15954">MPNIHPHDVDWVNKKLHGLPSIHKNVIQYRYKQFGNRRDANLHLLRTTSAISKVLGHNSSRMSCVSVDDRDFKAMSTNHARQCIKIASRMNSQSLFKTYSAIVRYVTCNQIKPHPVLVKPNWTLLVENFQTLPVTDHH</sequence>
<proteinExistence type="predicted"/>
<name>A0ABQ2R840_9GAMM</name>
<keyword evidence="2" id="KW-1185">Reference proteome</keyword>